<sequence length="62" mass="6770">MEKDNLTVSLSFGMHDAQGRGSKVPFEFTGLSYKDAVHIQGRLLEIVNELHGIAKAKIEANG</sequence>
<name>A0A1H8IQG6_9PROT</name>
<proteinExistence type="predicted"/>
<evidence type="ECO:0000313" key="2">
    <source>
        <dbReference type="Proteomes" id="UP000183898"/>
    </source>
</evidence>
<reference evidence="1 2" key="1">
    <citation type="submission" date="2016-10" db="EMBL/GenBank/DDBJ databases">
        <authorList>
            <person name="de Groot N.N."/>
        </authorList>
    </citation>
    <scope>NUCLEOTIDE SEQUENCE [LARGE SCALE GENOMIC DNA]</scope>
    <source>
        <strain evidence="1 2">Nl18</strain>
    </source>
</reference>
<accession>A0A1H8IQG6</accession>
<protein>
    <submittedName>
        <fullName evidence="1">Uncharacterized protein</fullName>
    </submittedName>
</protein>
<dbReference type="AlphaFoldDB" id="A0A1H8IQG6"/>
<dbReference type="Proteomes" id="UP000183898">
    <property type="component" value="Unassembled WGS sequence"/>
</dbReference>
<gene>
    <name evidence="1" type="ORF">SAMN05216404_106132</name>
</gene>
<organism evidence="1 2">
    <name type="scientific">Nitrosospira multiformis</name>
    <dbReference type="NCBI Taxonomy" id="1231"/>
    <lineage>
        <taxon>Bacteria</taxon>
        <taxon>Pseudomonadati</taxon>
        <taxon>Pseudomonadota</taxon>
        <taxon>Betaproteobacteria</taxon>
        <taxon>Nitrosomonadales</taxon>
        <taxon>Nitrosomonadaceae</taxon>
        <taxon>Nitrosospira</taxon>
    </lineage>
</organism>
<evidence type="ECO:0000313" key="1">
    <source>
        <dbReference type="EMBL" id="SEN70236.1"/>
    </source>
</evidence>
<dbReference type="EMBL" id="FOCT01000006">
    <property type="protein sequence ID" value="SEN70236.1"/>
    <property type="molecule type" value="Genomic_DNA"/>
</dbReference>
<dbReference type="RefSeq" id="WP_074746273.1">
    <property type="nucleotide sequence ID" value="NZ_FOCT01000006.1"/>
</dbReference>